<evidence type="ECO:0000256" key="1">
    <source>
        <dbReference type="SAM" id="SignalP"/>
    </source>
</evidence>
<dbReference type="AlphaFoldDB" id="A0A8H3ZEC9"/>
<dbReference type="EMBL" id="WNWR01000149">
    <property type="protein sequence ID" value="KAE9990177.1"/>
    <property type="molecule type" value="Genomic_DNA"/>
</dbReference>
<comment type="caution">
    <text evidence="2">The sequence shown here is derived from an EMBL/GenBank/DDBJ whole genome shotgun (WGS) entry which is preliminary data.</text>
</comment>
<name>A0A8H3ZEC9_VENIN</name>
<proteinExistence type="predicted"/>
<sequence length="136" mass="15052">MKLALAALAILLTLIHAFPSTTPTTALSVYEKRLLTHSKRGKDKDACIKVTMGDGTVWDRFCKPAHECVKITKPEEAPLGFNMPASTVCTLFRGGPGKNAWCNGTPRDFEGSDRDLWPLPVWNVQNSKGWACYDRT</sequence>
<keyword evidence="1" id="KW-0732">Signal</keyword>
<reference evidence="2 3" key="1">
    <citation type="submission" date="2019-07" db="EMBL/GenBank/DDBJ databases">
        <title>Venturia inaequalis Genome Resource.</title>
        <authorList>
            <person name="Lichtner F.J."/>
        </authorList>
    </citation>
    <scope>NUCLEOTIDE SEQUENCE [LARGE SCALE GENOMIC DNA]</scope>
    <source>
        <strain evidence="2 3">DMI_063113</strain>
    </source>
</reference>
<evidence type="ECO:0000313" key="2">
    <source>
        <dbReference type="EMBL" id="KAE9990177.1"/>
    </source>
</evidence>
<keyword evidence="3" id="KW-1185">Reference proteome</keyword>
<protein>
    <submittedName>
        <fullName evidence="2">Uncharacterized protein</fullName>
    </submittedName>
</protein>
<feature type="signal peptide" evidence="1">
    <location>
        <begin position="1"/>
        <end position="17"/>
    </location>
</feature>
<organism evidence="2 3">
    <name type="scientific">Venturia inaequalis</name>
    <name type="common">Apple scab fungus</name>
    <dbReference type="NCBI Taxonomy" id="5025"/>
    <lineage>
        <taxon>Eukaryota</taxon>
        <taxon>Fungi</taxon>
        <taxon>Dikarya</taxon>
        <taxon>Ascomycota</taxon>
        <taxon>Pezizomycotina</taxon>
        <taxon>Dothideomycetes</taxon>
        <taxon>Pleosporomycetidae</taxon>
        <taxon>Venturiales</taxon>
        <taxon>Venturiaceae</taxon>
        <taxon>Venturia</taxon>
    </lineage>
</organism>
<evidence type="ECO:0000313" key="3">
    <source>
        <dbReference type="Proteomes" id="UP000490939"/>
    </source>
</evidence>
<accession>A0A8H3ZEC9</accession>
<dbReference type="Proteomes" id="UP000490939">
    <property type="component" value="Unassembled WGS sequence"/>
</dbReference>
<dbReference type="OrthoDB" id="10378694at2759"/>
<feature type="chain" id="PRO_5034074762" evidence="1">
    <location>
        <begin position="18"/>
        <end position="136"/>
    </location>
</feature>
<gene>
    <name evidence="2" type="ORF">EG327_001722</name>
</gene>